<reference evidence="4" key="2">
    <citation type="journal article" date="2019" name="Int. J. Syst. Evol. Microbiol.">
        <title>The Global Catalogue of Microorganisms (GCM) 10K type strain sequencing project: providing services to taxonomists for standard genome sequencing and annotation.</title>
        <authorList>
            <consortium name="The Broad Institute Genomics Platform"/>
            <consortium name="The Broad Institute Genome Sequencing Center for Infectious Disease"/>
            <person name="Wu L."/>
            <person name="Ma J."/>
        </authorList>
    </citation>
    <scope>NUCLEOTIDE SEQUENCE [LARGE SCALE GENOMIC DNA]</scope>
    <source>
        <strain evidence="4">NBRC 107715</strain>
    </source>
</reference>
<sequence length="490" mass="55433">MRVALITMQKNEDRLLDCWIKYHGDIFGRDNLFIFDNGSTSEEVKETLRTAACSGTNVSYAYPQPIDFERKGEIVAGCMQELRHRYDFFVPLDVDEFLDLETDMPFTADASSLMSEFERLKTKARRYFRIEKCYNNIPHSCYVKKGVTKKLIVGSGEQFKLDNGFHLYDWLSGMDTVPGGVVEKCNFVHVHFHSRDFEGLLESAREKLKLRVPNFRGFTLANYTGHGLHVAPYFGMSPQEYSQRDSLDGAVDISQAWKMKGLGDVPFSGSSAHRVLSLEEMLDPVNLFYIAGKNSRSVDELGFVRKCLGSSSNLLQYGSDSTALLACEMGLPSVTVVEPHIDAVKIAVTDRDYAAYLHLGRLRYKSDFSVDLRMRSSVKQHVPRAELDAYARPLGDDQYDAVILAGELGPFLAASLYLLEQSSFQDRILVFACHQSESVKLEIEPISRLFTIEDSVGCFARLTPRADKQEIAKSLIVSTYEKYLSKSEYR</sequence>
<dbReference type="Pfam" id="PF13704">
    <property type="entry name" value="Glyco_tranf_2_4"/>
    <property type="match status" value="1"/>
</dbReference>
<evidence type="ECO:0000313" key="1">
    <source>
        <dbReference type="EMBL" id="GEP07376.1"/>
    </source>
</evidence>
<comment type="caution">
    <text evidence="1">The sequence shown here is derived from an EMBL/GenBank/DDBJ whole genome shotgun (WGS) entry which is preliminary data.</text>
</comment>
<reference evidence="2" key="4">
    <citation type="submission" date="2023-01" db="EMBL/GenBank/DDBJ databases">
        <title>Draft genome sequence of Methylobacterium oxalidis strain NBRC 107715.</title>
        <authorList>
            <person name="Sun Q."/>
            <person name="Mori K."/>
        </authorList>
    </citation>
    <scope>NUCLEOTIDE SEQUENCE</scope>
    <source>
        <strain evidence="2">NBRC 107715</strain>
    </source>
</reference>
<proteinExistence type="predicted"/>
<dbReference type="RefSeq" id="WP_147028836.1">
    <property type="nucleotide sequence ID" value="NZ_BJZU01000150.1"/>
</dbReference>
<gene>
    <name evidence="2" type="ORF">GCM10007888_28670</name>
    <name evidence="1" type="ORF">MOX02_54140</name>
</gene>
<dbReference type="Proteomes" id="UP000321960">
    <property type="component" value="Unassembled WGS sequence"/>
</dbReference>
<evidence type="ECO:0000313" key="2">
    <source>
        <dbReference type="EMBL" id="GLS64486.1"/>
    </source>
</evidence>
<dbReference type="OrthoDB" id="1997677at2"/>
<evidence type="ECO:0000313" key="3">
    <source>
        <dbReference type="Proteomes" id="UP000321960"/>
    </source>
</evidence>
<dbReference type="Proteomes" id="UP001156856">
    <property type="component" value="Unassembled WGS sequence"/>
</dbReference>
<dbReference type="AlphaFoldDB" id="A0A512JBQ9"/>
<keyword evidence="4" id="KW-1185">Reference proteome</keyword>
<protein>
    <submittedName>
        <fullName evidence="1">Uncharacterized protein</fullName>
    </submittedName>
</protein>
<organism evidence="1 3">
    <name type="scientific">Methylobacterium oxalidis</name>
    <dbReference type="NCBI Taxonomy" id="944322"/>
    <lineage>
        <taxon>Bacteria</taxon>
        <taxon>Pseudomonadati</taxon>
        <taxon>Pseudomonadota</taxon>
        <taxon>Alphaproteobacteria</taxon>
        <taxon>Hyphomicrobiales</taxon>
        <taxon>Methylobacteriaceae</taxon>
        <taxon>Methylobacterium</taxon>
    </lineage>
</organism>
<dbReference type="EMBL" id="BJZU01000150">
    <property type="protein sequence ID" value="GEP07376.1"/>
    <property type="molecule type" value="Genomic_DNA"/>
</dbReference>
<accession>A0A512JBQ9</accession>
<dbReference type="EMBL" id="BSPK01000039">
    <property type="protein sequence ID" value="GLS64486.1"/>
    <property type="molecule type" value="Genomic_DNA"/>
</dbReference>
<evidence type="ECO:0000313" key="4">
    <source>
        <dbReference type="Proteomes" id="UP001156856"/>
    </source>
</evidence>
<reference evidence="1 3" key="3">
    <citation type="submission" date="2019-07" db="EMBL/GenBank/DDBJ databases">
        <title>Whole genome shotgun sequence of Methylobacterium oxalidis NBRC 107715.</title>
        <authorList>
            <person name="Hosoyama A."/>
            <person name="Uohara A."/>
            <person name="Ohji S."/>
            <person name="Ichikawa N."/>
        </authorList>
    </citation>
    <scope>NUCLEOTIDE SEQUENCE [LARGE SCALE GENOMIC DNA]</scope>
    <source>
        <strain evidence="1 3">NBRC 107715</strain>
    </source>
</reference>
<name>A0A512JBQ9_9HYPH</name>
<reference evidence="2" key="1">
    <citation type="journal article" date="2014" name="Int. J. Syst. Evol. Microbiol.">
        <title>Complete genome of a new Firmicutes species belonging to the dominant human colonic microbiota ('Ruminococcus bicirculans') reveals two chromosomes and a selective capacity to utilize plant glucans.</title>
        <authorList>
            <consortium name="NISC Comparative Sequencing Program"/>
            <person name="Wegmann U."/>
            <person name="Louis P."/>
            <person name="Goesmann A."/>
            <person name="Henrissat B."/>
            <person name="Duncan S.H."/>
            <person name="Flint H.J."/>
        </authorList>
    </citation>
    <scope>NUCLEOTIDE SEQUENCE</scope>
    <source>
        <strain evidence="2">NBRC 107715</strain>
    </source>
</reference>